<keyword evidence="2" id="KW-0472">Membrane</keyword>
<dbReference type="PANTHER" id="PTHR35394">
    <property type="entry name" value="DUF3176 DOMAIN-CONTAINING PROTEIN"/>
    <property type="match status" value="1"/>
</dbReference>
<comment type="caution">
    <text evidence="3">The sequence shown here is derived from an EMBL/GenBank/DDBJ whole genome shotgun (WGS) entry which is preliminary data.</text>
</comment>
<dbReference type="EMBL" id="CABFNS010000928">
    <property type="protein sequence ID" value="VUC36368.1"/>
    <property type="molecule type" value="Genomic_DNA"/>
</dbReference>
<protein>
    <recommendedName>
        <fullName evidence="5">Carboxylic ester hydrolase</fullName>
    </recommendedName>
</protein>
<feature type="transmembrane region" description="Helical" evidence="2">
    <location>
        <begin position="559"/>
        <end position="583"/>
    </location>
</feature>
<evidence type="ECO:0008006" key="5">
    <source>
        <dbReference type="Google" id="ProtNLM"/>
    </source>
</evidence>
<feature type="transmembrane region" description="Helical" evidence="2">
    <location>
        <begin position="77"/>
        <end position="99"/>
    </location>
</feature>
<evidence type="ECO:0000313" key="3">
    <source>
        <dbReference type="EMBL" id="VUC36368.1"/>
    </source>
</evidence>
<keyword evidence="2" id="KW-0812">Transmembrane</keyword>
<proteinExistence type="predicted"/>
<feature type="region of interest" description="Disordered" evidence="1">
    <location>
        <begin position="1"/>
        <end position="68"/>
    </location>
</feature>
<feature type="transmembrane region" description="Helical" evidence="2">
    <location>
        <begin position="119"/>
        <end position="141"/>
    </location>
</feature>
<dbReference type="InterPro" id="IPR021514">
    <property type="entry name" value="DUF3176"/>
</dbReference>
<dbReference type="PANTHER" id="PTHR35394:SF5">
    <property type="entry name" value="DUF3176 DOMAIN-CONTAINING PROTEIN"/>
    <property type="match status" value="1"/>
</dbReference>
<organism evidence="3 4">
    <name type="scientific">Bionectria ochroleuca</name>
    <name type="common">Gliocladium roseum</name>
    <dbReference type="NCBI Taxonomy" id="29856"/>
    <lineage>
        <taxon>Eukaryota</taxon>
        <taxon>Fungi</taxon>
        <taxon>Dikarya</taxon>
        <taxon>Ascomycota</taxon>
        <taxon>Pezizomycotina</taxon>
        <taxon>Sordariomycetes</taxon>
        <taxon>Hypocreomycetidae</taxon>
        <taxon>Hypocreales</taxon>
        <taxon>Bionectriaceae</taxon>
        <taxon>Clonostachys</taxon>
    </lineage>
</organism>
<accession>A0ABY6UY65</accession>
<dbReference type="Proteomes" id="UP000766486">
    <property type="component" value="Unassembled WGS sequence"/>
</dbReference>
<feature type="compositionally biased region" description="Low complexity" evidence="1">
    <location>
        <begin position="41"/>
        <end position="52"/>
    </location>
</feature>
<evidence type="ECO:0000313" key="4">
    <source>
        <dbReference type="Proteomes" id="UP000766486"/>
    </source>
</evidence>
<name>A0ABY6UY65_BIOOC</name>
<sequence>MSRNLRPESMEVNHSVPSSDIARDEVSRLSSGVAEDTSKNYDGYGDQPPGGDYDTKEPPEMPEDVSKPQSGTVLSRWWPEFVACAIAVAAFCALIGTVYPYQGQPLPRWPYGLGINTLISIYTVIFEMAAVMVVSSGLGQLKFLWFQSSRKLSDLGTFDQGGRGAWGALLLIWRLRTRYALASIGSLVIVLGIFLSPFSQQLVKYDSCIDTDTSTKATIPRTNFVSSVGTNHLSAAMADVDQPAQAAINTGLFDNVPAAVTPFCPSGNCTFPSQYASAGYCRVCEDYTDRTVLTGNMTKPNVTVKDWSISSNGSSYAFVLGSATGPYPGIRMLFSTGQNETARQKSIDECEGGITGGNWTCLGFGAAECSIRPCALRYNASLVEGVFTENITSFTTDMRYTYIGAVGISAVDLNCTTTAEKDYLRSKNYTWDDSADWLPYNMSNQIFTTAYNESDKLRDECIYQGNTQDLRSLTSFFTQYFNGNLAYGVMATGTGNTIPGRAIYNMAKFNFTYLDTKFQNLATSMTVYARSRTDTIPEGATVLFEGEIDTWRTCVVVRWPWITLQAVIFFLMVFFFSLTLLAVEGTDNDTIKHDFKTSVLPLLFHGLHSDTLESVEHDAPNMARIQQHSEHIRVKVARRRTGWGFEEANI</sequence>
<keyword evidence="2" id="KW-1133">Transmembrane helix</keyword>
<evidence type="ECO:0000256" key="1">
    <source>
        <dbReference type="SAM" id="MobiDB-lite"/>
    </source>
</evidence>
<feature type="transmembrane region" description="Helical" evidence="2">
    <location>
        <begin position="179"/>
        <end position="198"/>
    </location>
</feature>
<gene>
    <name evidence="3" type="ORF">CLO192961_LOCUS441281</name>
</gene>
<evidence type="ECO:0000256" key="2">
    <source>
        <dbReference type="SAM" id="Phobius"/>
    </source>
</evidence>
<reference evidence="3 4" key="1">
    <citation type="submission" date="2019-06" db="EMBL/GenBank/DDBJ databases">
        <authorList>
            <person name="Broberg M."/>
        </authorList>
    </citation>
    <scope>NUCLEOTIDE SEQUENCE [LARGE SCALE GENOMIC DNA]</scope>
</reference>
<dbReference type="Pfam" id="PF11374">
    <property type="entry name" value="DUF3176"/>
    <property type="match status" value="1"/>
</dbReference>
<keyword evidence="4" id="KW-1185">Reference proteome</keyword>
<feature type="compositionally biased region" description="Basic and acidic residues" evidence="1">
    <location>
        <begin position="1"/>
        <end position="11"/>
    </location>
</feature>